<dbReference type="InterPro" id="IPR027417">
    <property type="entry name" value="P-loop_NTPase"/>
</dbReference>
<keyword evidence="2" id="KW-1185">Reference proteome</keyword>
<reference evidence="1 2" key="1">
    <citation type="submission" date="2024-09" db="EMBL/GenBank/DDBJ databases">
        <authorList>
            <person name="Sun Q."/>
            <person name="Mori K."/>
        </authorList>
    </citation>
    <scope>NUCLEOTIDE SEQUENCE [LARGE SCALE GENOMIC DNA]</scope>
    <source>
        <strain evidence="1 2">JCM 3324</strain>
    </source>
</reference>
<protein>
    <submittedName>
        <fullName evidence="1">Sulfotransferase</fullName>
    </submittedName>
</protein>
<evidence type="ECO:0000313" key="2">
    <source>
        <dbReference type="Proteomes" id="UP001589568"/>
    </source>
</evidence>
<dbReference type="RefSeq" id="WP_345409147.1">
    <property type="nucleotide sequence ID" value="NZ_BAAAXS010000001.1"/>
</dbReference>
<sequence>MPAEPPVLLFGAQRSGTTALATVLHGAFRAAGGIFTINGKLPYLLHRWCTQADVDGRHLRADEILHALDRKPPYLPPDGWRERVETVVRAAAARVAEGAVTDAAELRRQIIAAGYAGATRWGEKYNEYLLELDALAAGAPGARWVLLIRHPAAVAESTLRWGGDRPWRPGRREGVLRKWVAWHEGWLRHPRSGDCLVLEYDRLCRGPDLRRLAQVIGLDLAPYARDLVARPGPPDGVPDDVERVWQALLDRRAAGNGRR</sequence>
<evidence type="ECO:0000313" key="1">
    <source>
        <dbReference type="EMBL" id="MFB9476386.1"/>
    </source>
</evidence>
<dbReference type="Gene3D" id="3.40.50.300">
    <property type="entry name" value="P-loop containing nucleotide triphosphate hydrolases"/>
    <property type="match status" value="1"/>
</dbReference>
<dbReference type="Proteomes" id="UP001589568">
    <property type="component" value="Unassembled WGS sequence"/>
</dbReference>
<organism evidence="1 2">
    <name type="scientific">Nonomuraea salmonea</name>
    <dbReference type="NCBI Taxonomy" id="46181"/>
    <lineage>
        <taxon>Bacteria</taxon>
        <taxon>Bacillati</taxon>
        <taxon>Actinomycetota</taxon>
        <taxon>Actinomycetes</taxon>
        <taxon>Streptosporangiales</taxon>
        <taxon>Streptosporangiaceae</taxon>
        <taxon>Nonomuraea</taxon>
    </lineage>
</organism>
<name>A0ABV5P2J3_9ACTN</name>
<gene>
    <name evidence="1" type="ORF">ACFFR3_43405</name>
</gene>
<dbReference type="EMBL" id="JBHMCF010000049">
    <property type="protein sequence ID" value="MFB9476386.1"/>
    <property type="molecule type" value="Genomic_DNA"/>
</dbReference>
<comment type="caution">
    <text evidence="1">The sequence shown here is derived from an EMBL/GenBank/DDBJ whole genome shotgun (WGS) entry which is preliminary data.</text>
</comment>
<accession>A0ABV5P2J3</accession>
<dbReference type="SUPFAM" id="SSF52540">
    <property type="entry name" value="P-loop containing nucleoside triphosphate hydrolases"/>
    <property type="match status" value="1"/>
</dbReference>
<proteinExistence type="predicted"/>
<dbReference type="Pfam" id="PF13469">
    <property type="entry name" value="Sulfotransfer_3"/>
    <property type="match status" value="1"/>
</dbReference>